<keyword evidence="11" id="KW-1185">Reference proteome</keyword>
<dbReference type="InterPro" id="IPR053926">
    <property type="entry name" value="RecX_HTH_1st"/>
</dbReference>
<evidence type="ECO:0000259" key="8">
    <source>
        <dbReference type="Pfam" id="PF21981"/>
    </source>
</evidence>
<dbReference type="NCBIfam" id="NF010733">
    <property type="entry name" value="PRK14135.1"/>
    <property type="match status" value="1"/>
</dbReference>
<dbReference type="HAMAP" id="MF_01114">
    <property type="entry name" value="RecX"/>
    <property type="match status" value="1"/>
</dbReference>
<evidence type="ECO:0000259" key="7">
    <source>
        <dbReference type="Pfam" id="PF02631"/>
    </source>
</evidence>
<reference evidence="10 11" key="1">
    <citation type="journal article" date="2015" name="Genome Announc.">
        <title>Expanding the biotechnology potential of lactobacilli through comparative genomics of 213 strains and associated genera.</title>
        <authorList>
            <person name="Sun Z."/>
            <person name="Harris H.M."/>
            <person name="McCann A."/>
            <person name="Guo C."/>
            <person name="Argimon S."/>
            <person name="Zhang W."/>
            <person name="Yang X."/>
            <person name="Jeffery I.B."/>
            <person name="Cooney J.C."/>
            <person name="Kagawa T.F."/>
            <person name="Liu W."/>
            <person name="Song Y."/>
            <person name="Salvetti E."/>
            <person name="Wrobel A."/>
            <person name="Rasinkangas P."/>
            <person name="Parkhill J."/>
            <person name="Rea M.C."/>
            <person name="O'Sullivan O."/>
            <person name="Ritari J."/>
            <person name="Douillard F.P."/>
            <person name="Paul Ross R."/>
            <person name="Yang R."/>
            <person name="Briner A.E."/>
            <person name="Felis G.E."/>
            <person name="de Vos W.M."/>
            <person name="Barrangou R."/>
            <person name="Klaenhammer T.R."/>
            <person name="Caufield P.W."/>
            <person name="Cui Y."/>
            <person name="Zhang H."/>
            <person name="O'Toole P.W."/>
        </authorList>
    </citation>
    <scope>NUCLEOTIDE SEQUENCE [LARGE SCALE GENOMIC DNA]</scope>
    <source>
        <strain evidence="10 11">DSM 19906</strain>
    </source>
</reference>
<keyword evidence="5 6" id="KW-0963">Cytoplasm</keyword>
<dbReference type="InterPro" id="IPR053925">
    <property type="entry name" value="RecX_HTH_3rd"/>
</dbReference>
<dbReference type="AlphaFoldDB" id="A0A0R1NSF5"/>
<dbReference type="InterPro" id="IPR053924">
    <property type="entry name" value="RecX_HTH_2nd"/>
</dbReference>
<dbReference type="Pfam" id="PF21981">
    <property type="entry name" value="RecX_HTH3"/>
    <property type="match status" value="1"/>
</dbReference>
<dbReference type="Pfam" id="PF21982">
    <property type="entry name" value="RecX_HTH1"/>
    <property type="match status" value="1"/>
</dbReference>
<dbReference type="Proteomes" id="UP000051439">
    <property type="component" value="Unassembled WGS sequence"/>
</dbReference>
<comment type="subcellular location">
    <subcellularLocation>
        <location evidence="2 6">Cytoplasm</location>
    </subcellularLocation>
</comment>
<evidence type="ECO:0000313" key="10">
    <source>
        <dbReference type="EMBL" id="KRL20581.1"/>
    </source>
</evidence>
<evidence type="ECO:0000256" key="2">
    <source>
        <dbReference type="ARBA" id="ARBA00004496"/>
    </source>
</evidence>
<dbReference type="PANTHER" id="PTHR33602:SF1">
    <property type="entry name" value="REGULATORY PROTEIN RECX FAMILY PROTEIN"/>
    <property type="match status" value="1"/>
</dbReference>
<feature type="domain" description="RecX second three-helical" evidence="7">
    <location>
        <begin position="125"/>
        <end position="166"/>
    </location>
</feature>
<comment type="function">
    <text evidence="1 6">Modulates RecA activity.</text>
</comment>
<evidence type="ECO:0000259" key="9">
    <source>
        <dbReference type="Pfam" id="PF21982"/>
    </source>
</evidence>
<dbReference type="InterPro" id="IPR036388">
    <property type="entry name" value="WH-like_DNA-bd_sf"/>
</dbReference>
<dbReference type="Gene3D" id="1.10.10.10">
    <property type="entry name" value="Winged helix-like DNA-binding domain superfamily/Winged helix DNA-binding domain"/>
    <property type="match status" value="4"/>
</dbReference>
<proteinExistence type="inferred from homology"/>
<accession>A0A0R1NSF5</accession>
<dbReference type="PANTHER" id="PTHR33602">
    <property type="entry name" value="REGULATORY PROTEIN RECX FAMILY PROTEIN"/>
    <property type="match status" value="1"/>
</dbReference>
<comment type="similarity">
    <text evidence="3 6">Belongs to the RecX family.</text>
</comment>
<evidence type="ECO:0000256" key="5">
    <source>
        <dbReference type="ARBA" id="ARBA00022490"/>
    </source>
</evidence>
<sequence length="283" mass="32987">MRHADPGYKTFLDEEVIMVEKITKIEAQKRKGRFNVYVDGKYAFPISEEVFIKFRIFKGMEVDKDLIKQIEQADDLSKLHSRALNYLAHNLRTVYEVRTKLAEISDDPDAIDQVIAQLADQRLVDDGKYAESYVRTVVREEKNGPDWIRQHLKDKHVNSDDIEAALDRYFPADEVIRIGVGVAQKQLKSHHNDSAKMAINKTKNLLMRRGFPYSDLDQVMDQIDTDGMVEQDQELIDKVAEKYWRKYAKLDHYEQQQKTKQALFRKGFLMDDITSALERLSEG</sequence>
<dbReference type="Pfam" id="PF02631">
    <property type="entry name" value="RecX_HTH2"/>
    <property type="match status" value="1"/>
</dbReference>
<name>A0A0R1NSF5_9LACO</name>
<organism evidence="10 11">
    <name type="scientific">Lentilactobacillus kisonensis DSM 19906 = JCM 15041</name>
    <dbReference type="NCBI Taxonomy" id="1423766"/>
    <lineage>
        <taxon>Bacteria</taxon>
        <taxon>Bacillati</taxon>
        <taxon>Bacillota</taxon>
        <taxon>Bacilli</taxon>
        <taxon>Lactobacillales</taxon>
        <taxon>Lactobacillaceae</taxon>
        <taxon>Lentilactobacillus</taxon>
    </lineage>
</organism>
<evidence type="ECO:0000256" key="4">
    <source>
        <dbReference type="ARBA" id="ARBA00018111"/>
    </source>
</evidence>
<evidence type="ECO:0000256" key="6">
    <source>
        <dbReference type="HAMAP-Rule" id="MF_01114"/>
    </source>
</evidence>
<dbReference type="InterPro" id="IPR003783">
    <property type="entry name" value="Regulatory_RecX"/>
</dbReference>
<dbReference type="GO" id="GO:0006282">
    <property type="term" value="P:regulation of DNA repair"/>
    <property type="evidence" value="ECO:0007669"/>
    <property type="project" value="UniProtKB-UniRule"/>
</dbReference>
<dbReference type="PATRIC" id="fig|1423766.4.peg.1406"/>
<feature type="domain" description="RecX third three-helical" evidence="8">
    <location>
        <begin position="230"/>
        <end position="277"/>
    </location>
</feature>
<dbReference type="GO" id="GO:0005737">
    <property type="term" value="C:cytoplasm"/>
    <property type="evidence" value="ECO:0007669"/>
    <property type="project" value="UniProtKB-SubCell"/>
</dbReference>
<evidence type="ECO:0000313" key="11">
    <source>
        <dbReference type="Proteomes" id="UP000051439"/>
    </source>
</evidence>
<dbReference type="EMBL" id="AZEB01000023">
    <property type="protein sequence ID" value="KRL20581.1"/>
    <property type="molecule type" value="Genomic_DNA"/>
</dbReference>
<evidence type="ECO:0000256" key="1">
    <source>
        <dbReference type="ARBA" id="ARBA00003529"/>
    </source>
</evidence>
<comment type="caution">
    <text evidence="10">The sequence shown here is derived from an EMBL/GenBank/DDBJ whole genome shotgun (WGS) entry which is preliminary data.</text>
</comment>
<gene>
    <name evidence="6" type="primary">recX</name>
    <name evidence="10" type="ORF">FC98_GL001361</name>
</gene>
<protein>
    <recommendedName>
        <fullName evidence="4 6">Regulatory protein RecX</fullName>
    </recommendedName>
</protein>
<evidence type="ECO:0000256" key="3">
    <source>
        <dbReference type="ARBA" id="ARBA00009695"/>
    </source>
</evidence>
<feature type="domain" description="RecX first three-helical" evidence="9">
    <location>
        <begin position="81"/>
        <end position="118"/>
    </location>
</feature>